<feature type="region of interest" description="Disordered" evidence="1">
    <location>
        <begin position="39"/>
        <end position="61"/>
    </location>
</feature>
<accession>A0A803QI31</accession>
<dbReference type="EnsemblPlants" id="evm.model.10.101">
    <property type="protein sequence ID" value="cds.evm.model.10.101"/>
    <property type="gene ID" value="evm.TU.10.101"/>
</dbReference>
<dbReference type="EMBL" id="UZAU01000789">
    <property type="status" value="NOT_ANNOTATED_CDS"/>
    <property type="molecule type" value="Genomic_DNA"/>
</dbReference>
<dbReference type="AlphaFoldDB" id="A0A803QI31"/>
<evidence type="ECO:0000313" key="3">
    <source>
        <dbReference type="Proteomes" id="UP000596661"/>
    </source>
</evidence>
<reference evidence="2" key="1">
    <citation type="submission" date="2021-03" db="UniProtKB">
        <authorList>
            <consortium name="EnsemblPlants"/>
        </authorList>
    </citation>
    <scope>IDENTIFICATION</scope>
</reference>
<dbReference type="Proteomes" id="UP000596661">
    <property type="component" value="Unassembled WGS sequence"/>
</dbReference>
<keyword evidence="3" id="KW-1185">Reference proteome</keyword>
<sequence>MKSMMDRITKSFAKIEGDKGKGMAKARANRVEKTQIATGEASRDMVVSGSGEAKADQTSHLAPKKAPSKLITEEITEGVLEAVIAFDNNLDCPVFPKKATIAVVKCSMIHPMALGKQLVPRVGRELAPFLVELLDQIARNVCQITSQKWAICSNTELFTLAQHRGIASLFPDCKNEREASLLSRKVGEVFTVKLLPIIRDNLVWNSKLVHNVFYDKVHGLFGGDRVRGLRFHPFDGVGIHEAQQLILGCGIHHFIDSQKGKDILGARLIKIVVTCPSTGGRAKLGGYGFPGPKANIATTAWAGRECRDDSCVLGAEGRASKPIPISGLLRLYRSGFLLFLGGHPPMIQLPMYPPLSHGLARRALGKED</sequence>
<protein>
    <submittedName>
        <fullName evidence="2">Uncharacterized protein</fullName>
    </submittedName>
</protein>
<organism evidence="2 3">
    <name type="scientific">Cannabis sativa</name>
    <name type="common">Hemp</name>
    <name type="synonym">Marijuana</name>
    <dbReference type="NCBI Taxonomy" id="3483"/>
    <lineage>
        <taxon>Eukaryota</taxon>
        <taxon>Viridiplantae</taxon>
        <taxon>Streptophyta</taxon>
        <taxon>Embryophyta</taxon>
        <taxon>Tracheophyta</taxon>
        <taxon>Spermatophyta</taxon>
        <taxon>Magnoliopsida</taxon>
        <taxon>eudicotyledons</taxon>
        <taxon>Gunneridae</taxon>
        <taxon>Pentapetalae</taxon>
        <taxon>rosids</taxon>
        <taxon>fabids</taxon>
        <taxon>Rosales</taxon>
        <taxon>Cannabaceae</taxon>
        <taxon>Cannabis</taxon>
    </lineage>
</organism>
<name>A0A803QI31_CANSA</name>
<evidence type="ECO:0000313" key="2">
    <source>
        <dbReference type="EnsemblPlants" id="cds.evm.model.10.101"/>
    </source>
</evidence>
<proteinExistence type="predicted"/>
<dbReference type="Gramene" id="evm.model.10.101">
    <property type="protein sequence ID" value="cds.evm.model.10.101"/>
    <property type="gene ID" value="evm.TU.10.101"/>
</dbReference>
<evidence type="ECO:0000256" key="1">
    <source>
        <dbReference type="SAM" id="MobiDB-lite"/>
    </source>
</evidence>